<evidence type="ECO:0000313" key="10">
    <source>
        <dbReference type="Proteomes" id="UP000060487"/>
    </source>
</evidence>
<evidence type="ECO:0000256" key="3">
    <source>
        <dbReference type="ARBA" id="ARBA00012737"/>
    </source>
</evidence>
<dbReference type="SUPFAM" id="SSF52402">
    <property type="entry name" value="Adenine nucleotide alpha hydrolases-like"/>
    <property type="match status" value="1"/>
</dbReference>
<dbReference type="InterPro" id="IPR029055">
    <property type="entry name" value="Ntn_hydrolases_N"/>
</dbReference>
<dbReference type="Gene3D" id="3.60.20.10">
    <property type="entry name" value="Glutamine Phosphoribosylpyrophosphate, subunit 1, domain 1"/>
    <property type="match status" value="1"/>
</dbReference>
<keyword evidence="5" id="KW-0067">ATP-binding</keyword>
<dbReference type="SUPFAM" id="SSF56235">
    <property type="entry name" value="N-terminal nucleophile aminohydrolases (Ntn hydrolases)"/>
    <property type="match status" value="1"/>
</dbReference>
<dbReference type="EC" id="6.3.5.4" evidence="3"/>
<proteinExistence type="inferred from homology"/>
<dbReference type="NCBIfam" id="TIGR01536">
    <property type="entry name" value="asn_synth_AEB"/>
    <property type="match status" value="1"/>
</dbReference>
<dbReference type="GO" id="GO:0004066">
    <property type="term" value="F:asparagine synthase (glutamine-hydrolyzing) activity"/>
    <property type="evidence" value="ECO:0007669"/>
    <property type="project" value="UniProtKB-EC"/>
</dbReference>
<dbReference type="InterPro" id="IPR001962">
    <property type="entry name" value="Asn_synthase"/>
</dbReference>
<dbReference type="Gene3D" id="3.40.50.620">
    <property type="entry name" value="HUPs"/>
    <property type="match status" value="1"/>
</dbReference>
<dbReference type="Proteomes" id="UP000060487">
    <property type="component" value="Unassembled WGS sequence"/>
</dbReference>
<dbReference type="RefSeq" id="WP_085051795.1">
    <property type="nucleotide sequence ID" value="NZ_LNQR01000036.1"/>
</dbReference>
<evidence type="ECO:0000256" key="4">
    <source>
        <dbReference type="ARBA" id="ARBA00022741"/>
    </source>
</evidence>
<dbReference type="Pfam" id="PF00733">
    <property type="entry name" value="Asn_synthase"/>
    <property type="match status" value="1"/>
</dbReference>
<evidence type="ECO:0000256" key="5">
    <source>
        <dbReference type="ARBA" id="ARBA00022840"/>
    </source>
</evidence>
<dbReference type="CDD" id="cd00712">
    <property type="entry name" value="AsnB"/>
    <property type="match status" value="1"/>
</dbReference>
<evidence type="ECO:0000256" key="7">
    <source>
        <dbReference type="ARBA" id="ARBA00048741"/>
    </source>
</evidence>
<dbReference type="CDD" id="cd01991">
    <property type="entry name" value="Asn_synthase_B_C"/>
    <property type="match status" value="1"/>
</dbReference>
<dbReference type="InterPro" id="IPR017932">
    <property type="entry name" value="GATase_2_dom"/>
</dbReference>
<dbReference type="PROSITE" id="PS51278">
    <property type="entry name" value="GATASE_TYPE_2"/>
    <property type="match status" value="1"/>
</dbReference>
<evidence type="ECO:0000256" key="6">
    <source>
        <dbReference type="ARBA" id="ARBA00022962"/>
    </source>
</evidence>
<feature type="domain" description="Glutamine amidotransferase type-2" evidence="8">
    <location>
        <begin position="2"/>
        <end position="209"/>
    </location>
</feature>
<keyword evidence="6" id="KW-0315">Glutamine amidotransferase</keyword>
<evidence type="ECO:0000256" key="1">
    <source>
        <dbReference type="ARBA" id="ARBA00005187"/>
    </source>
</evidence>
<dbReference type="PIRSF" id="PIRSF001589">
    <property type="entry name" value="Asn_synthetase_glu-h"/>
    <property type="match status" value="1"/>
</dbReference>
<evidence type="ECO:0000313" key="9">
    <source>
        <dbReference type="EMBL" id="KWT90144.1"/>
    </source>
</evidence>
<comment type="pathway">
    <text evidence="1">Amino-acid biosynthesis; L-asparagine biosynthesis; L-asparagine from L-aspartate (L-Gln route): step 1/1.</text>
</comment>
<organism evidence="9 10">
    <name type="scientific">Candidatus Magnetominusculus xianensis</name>
    <dbReference type="NCBI Taxonomy" id="1748249"/>
    <lineage>
        <taxon>Bacteria</taxon>
        <taxon>Pseudomonadati</taxon>
        <taxon>Nitrospirota</taxon>
        <taxon>Nitrospiria</taxon>
        <taxon>Nitrospirales</taxon>
        <taxon>Nitrospiraceae</taxon>
        <taxon>Candidatus Magnetominusculus</taxon>
    </lineage>
</organism>
<dbReference type="EMBL" id="LNQR01000036">
    <property type="protein sequence ID" value="KWT90144.1"/>
    <property type="molecule type" value="Genomic_DNA"/>
</dbReference>
<keyword evidence="9" id="KW-0436">Ligase</keyword>
<dbReference type="InterPro" id="IPR014729">
    <property type="entry name" value="Rossmann-like_a/b/a_fold"/>
</dbReference>
<dbReference type="InterPro" id="IPR051786">
    <property type="entry name" value="ASN_synthetase/amidase"/>
</dbReference>
<dbReference type="InterPro" id="IPR006426">
    <property type="entry name" value="Asn_synth_AEB"/>
</dbReference>
<dbReference type="PANTHER" id="PTHR43284:SF1">
    <property type="entry name" value="ASPARAGINE SYNTHETASE"/>
    <property type="match status" value="1"/>
</dbReference>
<sequence>MCGIAGFVGFRNDKTLKEMMKVISHRGNDDMGSYVSEHVSLGHQRLSIIDLSERGRQPLTNEDDTFKIIYNGEIYNYRQLRKDLIQRGHKFASDTDTEVILHLYEEIGVKCLSSLNGMFAFAIWEEKNRVLFLARDRIGIKPLYYYYDGSIFVFASEIKSILQCEKVKKRLNNKALYELLMLRYTHNPLTVIDNVYKLEPGHYLIYEQGKPPVVDAYWSLPDLSANLGQQAAQEQFLYLIKDSVQMRLISDVPVGIMLSGGIDSSAICALASSDMDNIHTFSIGFEGQKDNEFSYAHMISKQFHTHHQDILIRADHIKSLPEVIWYNDEPVGGPSSVAYYLAMKEVKKYATVLLLGHGADEIFAGYEEIKIQKLSQLLRNPLTQYFLNKILRSTKSLLTYDNAFERLKRYVGSLNDHELNFFYLISVMDNFELSMLLINEDKEVSHATADILERIKKAFRGVNNIADGILRFELQGWLSEDILLRVDRMTMSRSVEGRLPFLDYRIVEFVMSLPMSLKTHIFKDKQLLRTTMKGLLPDEIRNRTKQRFNTPINSFFSAHYDNLCRRIFTEDNELNNTIFNSKALVNLLNYKNTPSYRYILRHNKLAAQFYARQIWNILIFQLWYKMFFNNQHFDTVFAQNE</sequence>
<dbReference type="InterPro" id="IPR033738">
    <property type="entry name" value="AsnB_N"/>
</dbReference>
<protein>
    <recommendedName>
        <fullName evidence="3">asparagine synthase (glutamine-hydrolyzing)</fullName>
        <ecNumber evidence="3">6.3.5.4</ecNumber>
    </recommendedName>
</protein>
<keyword evidence="4" id="KW-0547">Nucleotide-binding</keyword>
<comment type="catalytic activity">
    <reaction evidence="7">
        <text>L-aspartate + L-glutamine + ATP + H2O = L-asparagine + L-glutamate + AMP + diphosphate + H(+)</text>
        <dbReference type="Rhea" id="RHEA:12228"/>
        <dbReference type="ChEBI" id="CHEBI:15377"/>
        <dbReference type="ChEBI" id="CHEBI:15378"/>
        <dbReference type="ChEBI" id="CHEBI:29985"/>
        <dbReference type="ChEBI" id="CHEBI:29991"/>
        <dbReference type="ChEBI" id="CHEBI:30616"/>
        <dbReference type="ChEBI" id="CHEBI:33019"/>
        <dbReference type="ChEBI" id="CHEBI:58048"/>
        <dbReference type="ChEBI" id="CHEBI:58359"/>
        <dbReference type="ChEBI" id="CHEBI:456215"/>
        <dbReference type="EC" id="6.3.5.4"/>
    </reaction>
</comment>
<reference evidence="9 10" key="1">
    <citation type="submission" date="2015-11" db="EMBL/GenBank/DDBJ databases">
        <authorList>
            <person name="Lin W."/>
        </authorList>
    </citation>
    <scope>NUCLEOTIDE SEQUENCE [LARGE SCALE GENOMIC DNA]</scope>
    <source>
        <strain evidence="9 10">HCH-1</strain>
    </source>
</reference>
<keyword evidence="10" id="KW-1185">Reference proteome</keyword>
<comment type="caution">
    <text evidence="9">The sequence shown here is derived from an EMBL/GenBank/DDBJ whole genome shotgun (WGS) entry which is preliminary data.</text>
</comment>
<evidence type="ECO:0000256" key="2">
    <source>
        <dbReference type="ARBA" id="ARBA00005752"/>
    </source>
</evidence>
<accession>A0ABR5SGL4</accession>
<dbReference type="PANTHER" id="PTHR43284">
    <property type="entry name" value="ASPARAGINE SYNTHETASE (GLUTAMINE-HYDROLYZING)"/>
    <property type="match status" value="1"/>
</dbReference>
<dbReference type="Pfam" id="PF13537">
    <property type="entry name" value="GATase_7"/>
    <property type="match status" value="1"/>
</dbReference>
<evidence type="ECO:0000259" key="8">
    <source>
        <dbReference type="PROSITE" id="PS51278"/>
    </source>
</evidence>
<comment type="similarity">
    <text evidence="2">Belongs to the asparagine synthetase family.</text>
</comment>
<gene>
    <name evidence="9" type="primary">asnB</name>
    <name evidence="9" type="ORF">ASN18_1150</name>
</gene>
<name>A0ABR5SGL4_9BACT</name>